<sequence>MFRTIQLNTTKVTSSIFVTKHNLIMLENAKGFICINGQMYESFSSKVLYIPAYSNVGISLRAFDINKKITVHRFSIVEAQFRPIINRFDFGTIHKSNNSDAFPVDHYFQTAHDIALIRENPCAIYAVFCSAMLAYLYTLSPKDLIAIAAFPNDIDRLVHNIRANITHKWNVDNLAESLDMTLSQLHRTLNKEDITFNQLLNIIRLKYSLRFLYAGESIKQSAQLSGFDCSSYYSTVFKKYYGINPSKIKQHNEIALIHPKIREDHCDIDNLVFGNAN</sequence>
<keyword evidence="6" id="KW-1185">Reference proteome</keyword>
<dbReference type="PROSITE" id="PS01124">
    <property type="entry name" value="HTH_ARAC_FAMILY_2"/>
    <property type="match status" value="1"/>
</dbReference>
<dbReference type="EMBL" id="JAJNNZ010000005">
    <property type="protein sequence ID" value="MCJ2376940.1"/>
    <property type="molecule type" value="Genomic_DNA"/>
</dbReference>
<dbReference type="SUPFAM" id="SSF46689">
    <property type="entry name" value="Homeodomain-like"/>
    <property type="match status" value="1"/>
</dbReference>
<comment type="caution">
    <text evidence="5">The sequence shown here is derived from an EMBL/GenBank/DDBJ whole genome shotgun (WGS) entry which is preliminary data.</text>
</comment>
<reference evidence="5" key="1">
    <citation type="submission" date="2021-11" db="EMBL/GenBank/DDBJ databases">
        <title>Vibrio ZSDE26 sp. nov. and Vibrio ZSDZ34 sp. nov., isolated from coastal seawater in Qingdao.</title>
        <authorList>
            <person name="Zhang P."/>
        </authorList>
    </citation>
    <scope>NUCLEOTIDE SEQUENCE</scope>
    <source>
        <strain evidence="5">ZSDZ34</strain>
    </source>
</reference>
<name>A0A9X1WCJ8_9VIBR</name>
<dbReference type="RefSeq" id="WP_244356859.1">
    <property type="nucleotide sequence ID" value="NZ_JAJNNZ010000005.1"/>
</dbReference>
<keyword evidence="2" id="KW-0238">DNA-binding</keyword>
<evidence type="ECO:0000256" key="2">
    <source>
        <dbReference type="ARBA" id="ARBA00023125"/>
    </source>
</evidence>
<proteinExistence type="predicted"/>
<dbReference type="AlphaFoldDB" id="A0A9X1WCJ8"/>
<organism evidence="5 6">
    <name type="scientific">Vibrio gelatinilyticus</name>
    <dbReference type="NCBI Taxonomy" id="2893468"/>
    <lineage>
        <taxon>Bacteria</taxon>
        <taxon>Pseudomonadati</taxon>
        <taxon>Pseudomonadota</taxon>
        <taxon>Gammaproteobacteria</taxon>
        <taxon>Vibrionales</taxon>
        <taxon>Vibrionaceae</taxon>
        <taxon>Vibrio</taxon>
    </lineage>
</organism>
<dbReference type="Gene3D" id="1.10.10.60">
    <property type="entry name" value="Homeodomain-like"/>
    <property type="match status" value="1"/>
</dbReference>
<protein>
    <submittedName>
        <fullName evidence="5">Helix-turn-helix transcriptional regulator</fullName>
    </submittedName>
</protein>
<gene>
    <name evidence="5" type="ORF">LNL84_08840</name>
</gene>
<keyword evidence="1" id="KW-0805">Transcription regulation</keyword>
<dbReference type="GO" id="GO:0003700">
    <property type="term" value="F:DNA-binding transcription factor activity"/>
    <property type="evidence" value="ECO:0007669"/>
    <property type="project" value="InterPro"/>
</dbReference>
<dbReference type="Pfam" id="PF12833">
    <property type="entry name" value="HTH_18"/>
    <property type="match status" value="1"/>
</dbReference>
<dbReference type="GO" id="GO:0043565">
    <property type="term" value="F:sequence-specific DNA binding"/>
    <property type="evidence" value="ECO:0007669"/>
    <property type="project" value="InterPro"/>
</dbReference>
<keyword evidence="3" id="KW-0804">Transcription</keyword>
<evidence type="ECO:0000313" key="5">
    <source>
        <dbReference type="EMBL" id="MCJ2376940.1"/>
    </source>
</evidence>
<dbReference type="Proteomes" id="UP001139488">
    <property type="component" value="Unassembled WGS sequence"/>
</dbReference>
<evidence type="ECO:0000256" key="1">
    <source>
        <dbReference type="ARBA" id="ARBA00023015"/>
    </source>
</evidence>
<dbReference type="PANTHER" id="PTHR43280">
    <property type="entry name" value="ARAC-FAMILY TRANSCRIPTIONAL REGULATOR"/>
    <property type="match status" value="1"/>
</dbReference>
<dbReference type="InterPro" id="IPR018062">
    <property type="entry name" value="HTH_AraC-typ_CS"/>
</dbReference>
<feature type="domain" description="HTH araC/xylS-type" evidence="4">
    <location>
        <begin position="155"/>
        <end position="251"/>
    </location>
</feature>
<dbReference type="SMART" id="SM00342">
    <property type="entry name" value="HTH_ARAC"/>
    <property type="match status" value="1"/>
</dbReference>
<evidence type="ECO:0000256" key="3">
    <source>
        <dbReference type="ARBA" id="ARBA00023163"/>
    </source>
</evidence>
<dbReference type="InterPro" id="IPR018060">
    <property type="entry name" value="HTH_AraC"/>
</dbReference>
<evidence type="ECO:0000313" key="6">
    <source>
        <dbReference type="Proteomes" id="UP001139488"/>
    </source>
</evidence>
<accession>A0A9X1WCJ8</accession>
<dbReference type="PANTHER" id="PTHR43280:SF20">
    <property type="entry name" value="HTH-TYPE TRANSCRIPTIONAL REGULATOR ADIY-RELATED"/>
    <property type="match status" value="1"/>
</dbReference>
<dbReference type="PROSITE" id="PS00041">
    <property type="entry name" value="HTH_ARAC_FAMILY_1"/>
    <property type="match status" value="1"/>
</dbReference>
<evidence type="ECO:0000259" key="4">
    <source>
        <dbReference type="PROSITE" id="PS01124"/>
    </source>
</evidence>
<dbReference type="InterPro" id="IPR009057">
    <property type="entry name" value="Homeodomain-like_sf"/>
</dbReference>